<feature type="domain" description="Zinc finger CGNR" evidence="1">
    <location>
        <begin position="153"/>
        <end position="195"/>
    </location>
</feature>
<dbReference type="InterPro" id="IPR021005">
    <property type="entry name" value="Znf_CGNR"/>
</dbReference>
<dbReference type="InterPro" id="IPR023286">
    <property type="entry name" value="ABATE_dom_sf"/>
</dbReference>
<evidence type="ECO:0000313" key="2">
    <source>
        <dbReference type="EMBL" id="OBH93537.1"/>
    </source>
</evidence>
<dbReference type="Proteomes" id="UP000092207">
    <property type="component" value="Unassembled WGS sequence"/>
</dbReference>
<dbReference type="RefSeq" id="WP_067308443.1">
    <property type="nucleotide sequence ID" value="NZ_LZJY01000322.1"/>
</dbReference>
<organism evidence="2 3">
    <name type="scientific">Mycobacterium scrofulaceum</name>
    <dbReference type="NCBI Taxonomy" id="1783"/>
    <lineage>
        <taxon>Bacteria</taxon>
        <taxon>Bacillati</taxon>
        <taxon>Actinomycetota</taxon>
        <taxon>Actinomycetes</taxon>
        <taxon>Mycobacteriales</taxon>
        <taxon>Mycobacteriaceae</taxon>
        <taxon>Mycobacterium</taxon>
    </lineage>
</organism>
<dbReference type="Gene3D" id="1.10.3300.10">
    <property type="entry name" value="Jann2411-like domain"/>
    <property type="match status" value="1"/>
</dbReference>
<dbReference type="PANTHER" id="PTHR35525:SF3">
    <property type="entry name" value="BLL6575 PROTEIN"/>
    <property type="match status" value="1"/>
</dbReference>
<dbReference type="SUPFAM" id="SSF160904">
    <property type="entry name" value="Jann2411-like"/>
    <property type="match status" value="1"/>
</dbReference>
<dbReference type="InterPro" id="IPR010852">
    <property type="entry name" value="ABATE"/>
</dbReference>
<proteinExistence type="predicted"/>
<dbReference type="AlphaFoldDB" id="A0A1A2UZ47"/>
<reference evidence="2 3" key="1">
    <citation type="submission" date="2016-06" db="EMBL/GenBank/DDBJ databases">
        <authorList>
            <person name="Kjaerup R.B."/>
            <person name="Dalgaard T.S."/>
            <person name="Juul-Madsen H.R."/>
        </authorList>
    </citation>
    <scope>NUCLEOTIDE SEQUENCE [LARGE SCALE GENOMIC DNA]</scope>
    <source>
        <strain evidence="2 3">E2838</strain>
    </source>
</reference>
<dbReference type="EMBL" id="LZJY01000322">
    <property type="protein sequence ID" value="OBH93537.1"/>
    <property type="molecule type" value="Genomic_DNA"/>
</dbReference>
<evidence type="ECO:0000259" key="1">
    <source>
        <dbReference type="Pfam" id="PF11706"/>
    </source>
</evidence>
<name>A0A1A2UZ47_MYCSC</name>
<gene>
    <name evidence="2" type="ORF">A5679_22560</name>
</gene>
<dbReference type="Pfam" id="PF07336">
    <property type="entry name" value="ABATE"/>
    <property type="match status" value="1"/>
</dbReference>
<accession>A0A1A2UZ47</accession>
<dbReference type="PANTHER" id="PTHR35525">
    <property type="entry name" value="BLL6575 PROTEIN"/>
    <property type="match status" value="1"/>
</dbReference>
<evidence type="ECO:0000313" key="3">
    <source>
        <dbReference type="Proteomes" id="UP000092207"/>
    </source>
</evidence>
<protein>
    <recommendedName>
        <fullName evidence="1">Zinc finger CGNR domain-containing protein</fullName>
    </recommendedName>
</protein>
<dbReference type="Pfam" id="PF11706">
    <property type="entry name" value="zf-CGNR"/>
    <property type="match status" value="1"/>
</dbReference>
<comment type="caution">
    <text evidence="2">The sequence shown here is derived from an EMBL/GenBank/DDBJ whole genome shotgun (WGS) entry which is preliminary data.</text>
</comment>
<sequence>MLRSEAADLDLRGGHPAVDLVNTVAWRGDAHRRTEYLADYSDLVAWAQHAGILSLREASTLSGGIGRDEAAAARTLQRTKQLREALHRMWTGSGSARDAEKVADAYRSALRARRLVIDRDAAGWQEFALTVQTPLHRLAVEAVTFLTGGPASRVKRCGDDDCGWLFLDTSHRQNRRWCSTADCGNRARVRRFYERTRDNAGR</sequence>